<dbReference type="Proteomes" id="UP001057580">
    <property type="component" value="Chromosome"/>
</dbReference>
<evidence type="ECO:0000313" key="2">
    <source>
        <dbReference type="EMBL" id="UWM56139.1"/>
    </source>
</evidence>
<evidence type="ECO:0000256" key="1">
    <source>
        <dbReference type="SAM" id="Phobius"/>
    </source>
</evidence>
<evidence type="ECO:0000313" key="3">
    <source>
        <dbReference type="Proteomes" id="UP001057580"/>
    </source>
</evidence>
<dbReference type="RefSeq" id="WP_260595259.1">
    <property type="nucleotide sequence ID" value="NZ_CP104003.1"/>
</dbReference>
<organism evidence="2 3">
    <name type="scientific">Salinirubellus salinus</name>
    <dbReference type="NCBI Taxonomy" id="1364945"/>
    <lineage>
        <taxon>Archaea</taxon>
        <taxon>Methanobacteriati</taxon>
        <taxon>Methanobacteriota</taxon>
        <taxon>Stenosarchaea group</taxon>
        <taxon>Halobacteria</taxon>
        <taxon>Halobacteriales</taxon>
        <taxon>Natronomonadaceae</taxon>
        <taxon>Salinirubellus</taxon>
    </lineage>
</organism>
<dbReference type="EMBL" id="CP104003">
    <property type="protein sequence ID" value="UWM56139.1"/>
    <property type="molecule type" value="Genomic_DNA"/>
</dbReference>
<sequence length="61" mass="6324">MSDDGIDPRPPVIGFLLAALGVVVAGVYGGNSIGAMLPVAVLFGALFAFGMLLSQWFGRRD</sequence>
<accession>A0A9E7R6K3</accession>
<keyword evidence="1" id="KW-0812">Transmembrane</keyword>
<dbReference type="KEGG" id="ssai:N0B31_07560"/>
<gene>
    <name evidence="2" type="ORF">N0B31_07560</name>
</gene>
<name>A0A9E7R6K3_9EURY</name>
<proteinExistence type="predicted"/>
<keyword evidence="1" id="KW-0472">Membrane</keyword>
<keyword evidence="1" id="KW-1133">Transmembrane helix</keyword>
<keyword evidence="3" id="KW-1185">Reference proteome</keyword>
<dbReference type="GeneID" id="74942268"/>
<dbReference type="AlphaFoldDB" id="A0A9E7R6K3"/>
<reference evidence="2" key="1">
    <citation type="submission" date="2022-09" db="EMBL/GenBank/DDBJ databases">
        <title>Diverse halophilic archaea isolated from saline environments.</title>
        <authorList>
            <person name="Cui H.-L."/>
        </authorList>
    </citation>
    <scope>NUCLEOTIDE SEQUENCE</scope>
    <source>
        <strain evidence="2">ZS-35-S2</strain>
    </source>
</reference>
<feature type="transmembrane region" description="Helical" evidence="1">
    <location>
        <begin position="35"/>
        <end position="57"/>
    </location>
</feature>
<feature type="transmembrane region" description="Helical" evidence="1">
    <location>
        <begin position="12"/>
        <end position="29"/>
    </location>
</feature>
<protein>
    <submittedName>
        <fullName evidence="2">Uncharacterized protein</fullName>
    </submittedName>
</protein>